<reference evidence="5" key="1">
    <citation type="journal article" date="2011" name="Genome Biol.">
        <title>Comparative genomics of the social amoebae Dictyostelium discoideum and Dictyostelium purpureum.</title>
        <authorList>
            <consortium name="US DOE Joint Genome Institute (JGI-PGF)"/>
            <person name="Sucgang R."/>
            <person name="Kuo A."/>
            <person name="Tian X."/>
            <person name="Salerno W."/>
            <person name="Parikh A."/>
            <person name="Feasley C.L."/>
            <person name="Dalin E."/>
            <person name="Tu H."/>
            <person name="Huang E."/>
            <person name="Barry K."/>
            <person name="Lindquist E."/>
            <person name="Shapiro H."/>
            <person name="Bruce D."/>
            <person name="Schmutz J."/>
            <person name="Salamov A."/>
            <person name="Fey P."/>
            <person name="Gaudet P."/>
            <person name="Anjard C."/>
            <person name="Babu M.M."/>
            <person name="Basu S."/>
            <person name="Bushmanova Y."/>
            <person name="van der Wel H."/>
            <person name="Katoh-Kurasawa M."/>
            <person name="Dinh C."/>
            <person name="Coutinho P.M."/>
            <person name="Saito T."/>
            <person name="Elias M."/>
            <person name="Schaap P."/>
            <person name="Kay R.R."/>
            <person name="Henrissat B."/>
            <person name="Eichinger L."/>
            <person name="Rivero F."/>
            <person name="Putnam N.H."/>
            <person name="West C.M."/>
            <person name="Loomis W.F."/>
            <person name="Chisholm R.L."/>
            <person name="Shaulsky G."/>
            <person name="Strassmann J.E."/>
            <person name="Queller D.C."/>
            <person name="Kuspa A."/>
            <person name="Grigoriev I.V."/>
        </authorList>
    </citation>
    <scope>NUCLEOTIDE SEQUENCE [LARGE SCALE GENOMIC DNA]</scope>
    <source>
        <strain evidence="5">QSDP1</strain>
    </source>
</reference>
<dbReference type="PROSITE" id="PS50405">
    <property type="entry name" value="GST_CTER"/>
    <property type="match status" value="1"/>
</dbReference>
<dbReference type="Pfam" id="PF14497">
    <property type="entry name" value="GST_C_3"/>
    <property type="match status" value="1"/>
</dbReference>
<accession>F0ZMP7</accession>
<evidence type="ECO:0000313" key="4">
    <source>
        <dbReference type="EMBL" id="EGC34770.1"/>
    </source>
</evidence>
<dbReference type="VEuPathDB" id="AmoebaDB:DICPUDRAFT_34423"/>
<dbReference type="SUPFAM" id="SSF47616">
    <property type="entry name" value="GST C-terminal domain-like"/>
    <property type="match status" value="1"/>
</dbReference>
<organism evidence="4 5">
    <name type="scientific">Dictyostelium purpureum</name>
    <name type="common">Slime mold</name>
    <dbReference type="NCBI Taxonomy" id="5786"/>
    <lineage>
        <taxon>Eukaryota</taxon>
        <taxon>Amoebozoa</taxon>
        <taxon>Evosea</taxon>
        <taxon>Eumycetozoa</taxon>
        <taxon>Dictyostelia</taxon>
        <taxon>Dictyosteliales</taxon>
        <taxon>Dictyosteliaceae</taxon>
        <taxon>Dictyostelium</taxon>
    </lineage>
</organism>
<protein>
    <recommendedName>
        <fullName evidence="6">Glutathione S-transferase</fullName>
    </recommendedName>
</protein>
<evidence type="ECO:0000259" key="2">
    <source>
        <dbReference type="PROSITE" id="PS50404"/>
    </source>
</evidence>
<dbReference type="Proteomes" id="UP000001064">
    <property type="component" value="Unassembled WGS sequence"/>
</dbReference>
<dbReference type="InterPro" id="IPR040079">
    <property type="entry name" value="Glutathione_S-Trfase"/>
</dbReference>
<dbReference type="InterPro" id="IPR036282">
    <property type="entry name" value="Glutathione-S-Trfase_C_sf"/>
</dbReference>
<feature type="region of interest" description="Disordered" evidence="1">
    <location>
        <begin position="1"/>
        <end position="36"/>
    </location>
</feature>
<dbReference type="Gene3D" id="3.40.30.10">
    <property type="entry name" value="Glutaredoxin"/>
    <property type="match status" value="1"/>
</dbReference>
<dbReference type="GeneID" id="10499139"/>
<evidence type="ECO:0000256" key="1">
    <source>
        <dbReference type="SAM" id="MobiDB-lite"/>
    </source>
</evidence>
<dbReference type="STRING" id="5786.F0ZMP7"/>
<evidence type="ECO:0000313" key="5">
    <source>
        <dbReference type="Proteomes" id="UP000001064"/>
    </source>
</evidence>
<dbReference type="KEGG" id="dpp:DICPUDRAFT_34423"/>
<dbReference type="Gene3D" id="1.20.1050.10">
    <property type="match status" value="2"/>
</dbReference>
<dbReference type="InterPro" id="IPR010987">
    <property type="entry name" value="Glutathione-S-Trfase_C-like"/>
</dbReference>
<dbReference type="EMBL" id="GL871083">
    <property type="protein sequence ID" value="EGC34770.1"/>
    <property type="molecule type" value="Genomic_DNA"/>
</dbReference>
<name>F0ZMP7_DICPU</name>
<dbReference type="GO" id="GO:0004364">
    <property type="term" value="F:glutathione transferase activity"/>
    <property type="evidence" value="ECO:0000318"/>
    <property type="project" value="GO_Central"/>
</dbReference>
<feature type="domain" description="GST N-terminal" evidence="2">
    <location>
        <begin position="36"/>
        <end position="113"/>
    </location>
</feature>
<feature type="compositionally biased region" description="Low complexity" evidence="1">
    <location>
        <begin position="24"/>
        <end position="36"/>
    </location>
</feature>
<gene>
    <name evidence="4" type="ORF">DICPUDRAFT_34423</name>
</gene>
<feature type="compositionally biased region" description="Low complexity" evidence="1">
    <location>
        <begin position="1"/>
        <end position="17"/>
    </location>
</feature>
<dbReference type="SUPFAM" id="SSF52833">
    <property type="entry name" value="Thioredoxin-like"/>
    <property type="match status" value="1"/>
</dbReference>
<dbReference type="PANTHER" id="PTHR11571:SF266">
    <property type="entry name" value="GLUTATHIONE S-TRANSFERASE ALPHA-2-RELATED"/>
    <property type="match status" value="1"/>
</dbReference>
<dbReference type="AlphaFoldDB" id="F0ZMP7"/>
<dbReference type="Pfam" id="PF02798">
    <property type="entry name" value="GST_N"/>
    <property type="match status" value="1"/>
</dbReference>
<dbReference type="InterPro" id="IPR004046">
    <property type="entry name" value="GST_C"/>
</dbReference>
<dbReference type="PROSITE" id="PS50404">
    <property type="entry name" value="GST_NTER"/>
    <property type="match status" value="1"/>
</dbReference>
<dbReference type="InParanoid" id="F0ZMP7"/>
<dbReference type="InterPro" id="IPR036249">
    <property type="entry name" value="Thioredoxin-like_sf"/>
</dbReference>
<dbReference type="PANTHER" id="PTHR11571">
    <property type="entry name" value="GLUTATHIONE S-TRANSFERASE"/>
    <property type="match status" value="1"/>
</dbReference>
<dbReference type="OrthoDB" id="16788at2759"/>
<dbReference type="GO" id="GO:0006749">
    <property type="term" value="P:glutathione metabolic process"/>
    <property type="evidence" value="ECO:0000318"/>
    <property type="project" value="GO_Central"/>
</dbReference>
<evidence type="ECO:0000259" key="3">
    <source>
        <dbReference type="PROSITE" id="PS50405"/>
    </source>
</evidence>
<dbReference type="FunFam" id="3.40.30.10:FF:000883">
    <property type="entry name" value="Uncharacterized protein"/>
    <property type="match status" value="1"/>
</dbReference>
<dbReference type="RefSeq" id="XP_003288685.1">
    <property type="nucleotide sequence ID" value="XM_003288637.1"/>
</dbReference>
<feature type="domain" description="GST C-terminal" evidence="3">
    <location>
        <begin position="91"/>
        <end position="223"/>
    </location>
</feature>
<dbReference type="InterPro" id="IPR050213">
    <property type="entry name" value="GST_superfamily"/>
</dbReference>
<dbReference type="CDD" id="cd03039">
    <property type="entry name" value="GST_N_Sigma_like"/>
    <property type="match status" value="1"/>
</dbReference>
<keyword evidence="5" id="KW-1185">Reference proteome</keyword>
<dbReference type="SFLD" id="SFLDS00019">
    <property type="entry name" value="Glutathione_Transferase_(cytos"/>
    <property type="match status" value="1"/>
</dbReference>
<proteinExistence type="predicted"/>
<evidence type="ECO:0008006" key="6">
    <source>
        <dbReference type="Google" id="ProtNLM"/>
    </source>
</evidence>
<dbReference type="InterPro" id="IPR004045">
    <property type="entry name" value="Glutathione_S-Trfase_N"/>
</dbReference>
<dbReference type="eggNOG" id="KOG1695">
    <property type="taxonomic scope" value="Eukaryota"/>
</dbReference>
<sequence>MTENNNIENNSIENNSVENHDLDNNNNTNNNSNKDNIPSLTYFNSRGLAQFIRVLHAYLNIPYNNIVIDTIDDVLRVQLPYSQLPIYRDGPDFILAQSSVIAKYVAAKHNFLGKSIQEQYKIDEVVTLIVADLFGILQTIRKGIDKVFGSLENKYNKSKFLVGDDYSLADLYAYVSFDYTIFLGKISASEASEKFVKLEENKNHFESNPGVIEYIKNRPDTKF</sequence>